<protein>
    <submittedName>
        <fullName evidence="9">MFS transporter</fullName>
    </submittedName>
</protein>
<feature type="transmembrane region" description="Helical" evidence="7">
    <location>
        <begin position="166"/>
        <end position="185"/>
    </location>
</feature>
<organism evidence="9 10">
    <name type="scientific">Pseudomonas typographi</name>
    <dbReference type="NCBI Taxonomy" id="2715964"/>
    <lineage>
        <taxon>Bacteria</taxon>
        <taxon>Pseudomonadati</taxon>
        <taxon>Pseudomonadota</taxon>
        <taxon>Gammaproteobacteria</taxon>
        <taxon>Pseudomonadales</taxon>
        <taxon>Pseudomonadaceae</taxon>
        <taxon>Pseudomonas</taxon>
    </lineage>
</organism>
<dbReference type="SUPFAM" id="SSF103473">
    <property type="entry name" value="MFS general substrate transporter"/>
    <property type="match status" value="1"/>
</dbReference>
<feature type="transmembrane region" description="Helical" evidence="7">
    <location>
        <begin position="275"/>
        <end position="296"/>
    </location>
</feature>
<evidence type="ECO:0000256" key="1">
    <source>
        <dbReference type="ARBA" id="ARBA00004651"/>
    </source>
</evidence>
<keyword evidence="6 7" id="KW-0472">Membrane</keyword>
<feature type="transmembrane region" description="Helical" evidence="7">
    <location>
        <begin position="142"/>
        <end position="160"/>
    </location>
</feature>
<evidence type="ECO:0000256" key="2">
    <source>
        <dbReference type="ARBA" id="ARBA00022448"/>
    </source>
</evidence>
<dbReference type="Gene3D" id="1.20.1250.20">
    <property type="entry name" value="MFS general substrate transporter like domains"/>
    <property type="match status" value="1"/>
</dbReference>
<comment type="subcellular location">
    <subcellularLocation>
        <location evidence="1">Cell membrane</location>
        <topology evidence="1">Multi-pass membrane protein</topology>
    </subcellularLocation>
</comment>
<feature type="transmembrane region" description="Helical" evidence="7">
    <location>
        <begin position="206"/>
        <end position="229"/>
    </location>
</feature>
<evidence type="ECO:0000256" key="7">
    <source>
        <dbReference type="SAM" id="Phobius"/>
    </source>
</evidence>
<dbReference type="PANTHER" id="PTHR23517">
    <property type="entry name" value="RESISTANCE PROTEIN MDTM, PUTATIVE-RELATED-RELATED"/>
    <property type="match status" value="1"/>
</dbReference>
<keyword evidence="2" id="KW-0813">Transport</keyword>
<dbReference type="InterPro" id="IPR036259">
    <property type="entry name" value="MFS_trans_sf"/>
</dbReference>
<comment type="caution">
    <text evidence="9">The sequence shown here is derived from an EMBL/GenBank/DDBJ whole genome shotgun (WGS) entry which is preliminary data.</text>
</comment>
<dbReference type="PROSITE" id="PS50850">
    <property type="entry name" value="MFS"/>
    <property type="match status" value="1"/>
</dbReference>
<feature type="transmembrane region" description="Helical" evidence="7">
    <location>
        <begin position="302"/>
        <end position="324"/>
    </location>
</feature>
<keyword evidence="3" id="KW-1003">Cell membrane</keyword>
<accession>A0ABR7YYN2</accession>
<reference evidence="9 10" key="1">
    <citation type="journal article" date="2020" name="Insects">
        <title>Bacteria Belonging to Pseudomonas typographi sp. nov. from the Bark Beetle Ips typographus Have Genomic Potential to Aid in the Host Ecology.</title>
        <authorList>
            <person name="Peral-Aranega E."/>
            <person name="Saati-Santamaria Z."/>
            <person name="Kolarik M."/>
            <person name="Rivas R."/>
            <person name="Garcia-Fraile P."/>
        </authorList>
    </citation>
    <scope>NUCLEOTIDE SEQUENCE [LARGE SCALE GENOMIC DNA]</scope>
    <source>
        <strain evidence="9 10">CA3A</strain>
    </source>
</reference>
<feature type="transmembrane region" description="Helical" evidence="7">
    <location>
        <begin position="12"/>
        <end position="33"/>
    </location>
</feature>
<dbReference type="Proteomes" id="UP000805841">
    <property type="component" value="Unassembled WGS sequence"/>
</dbReference>
<dbReference type="InterPro" id="IPR050171">
    <property type="entry name" value="MFS_Transporters"/>
</dbReference>
<feature type="transmembrane region" description="Helical" evidence="7">
    <location>
        <begin position="76"/>
        <end position="97"/>
    </location>
</feature>
<keyword evidence="10" id="KW-1185">Reference proteome</keyword>
<evidence type="ECO:0000256" key="5">
    <source>
        <dbReference type="ARBA" id="ARBA00022989"/>
    </source>
</evidence>
<feature type="transmembrane region" description="Helical" evidence="7">
    <location>
        <begin position="45"/>
        <end position="64"/>
    </location>
</feature>
<evidence type="ECO:0000313" key="9">
    <source>
        <dbReference type="EMBL" id="MBD1598236.1"/>
    </source>
</evidence>
<feature type="domain" description="Major facilitator superfamily (MFS) profile" evidence="8">
    <location>
        <begin position="10"/>
        <end position="390"/>
    </location>
</feature>
<evidence type="ECO:0000313" key="10">
    <source>
        <dbReference type="Proteomes" id="UP000805841"/>
    </source>
</evidence>
<feature type="transmembrane region" description="Helical" evidence="7">
    <location>
        <begin position="336"/>
        <end position="357"/>
    </location>
</feature>
<dbReference type="Pfam" id="PF07690">
    <property type="entry name" value="MFS_1"/>
    <property type="match status" value="1"/>
</dbReference>
<sequence length="400" mass="41327">MTDTTGSRRDFLLAAFVFAVAMVGTTLPTPLYVFYQQTLGFGPTWLTLIFSIYAAGVIAALLVVGSWSDQLGRRPMLAAGLLMGAASAAVFLFAHSIPALLVGRLFSGFSAGIMAGTATVAVIEAAPAIWREHATLMATAANMLGLGLGPLLAGFTAQYLPWPLHLVFWLHLALLALALLAIAACRETAPRPARPRLQVQHPAIPAAVRPWFIPASIGGLAGFSVAGVFTSLVPSLVNQVMGVHNALVVGAAIALFFVASVFGQAVLKWLPAAQHMAAGCGGLCLGMLALGLAIALGLMPLLLLAAVLAGAGQGMVFRAGMAAVARATPPAQKAAVTSALFVVFYFSMSLPVIALGLSIPRFGLSHTGEVFSALVALIALLALASMKRVDAHQQAISTSR</sequence>
<feature type="transmembrane region" description="Helical" evidence="7">
    <location>
        <begin position="241"/>
        <end position="263"/>
    </location>
</feature>
<feature type="transmembrane region" description="Helical" evidence="7">
    <location>
        <begin position="363"/>
        <end position="384"/>
    </location>
</feature>
<gene>
    <name evidence="9" type="ORF">HAQ05_05895</name>
</gene>
<keyword evidence="4 7" id="KW-0812">Transmembrane</keyword>
<dbReference type="PANTHER" id="PTHR23517:SF13">
    <property type="entry name" value="MAJOR FACILITATOR SUPERFAMILY MFS_1"/>
    <property type="match status" value="1"/>
</dbReference>
<evidence type="ECO:0000259" key="8">
    <source>
        <dbReference type="PROSITE" id="PS50850"/>
    </source>
</evidence>
<feature type="transmembrane region" description="Helical" evidence="7">
    <location>
        <begin position="109"/>
        <end position="130"/>
    </location>
</feature>
<evidence type="ECO:0000256" key="4">
    <source>
        <dbReference type="ARBA" id="ARBA00022692"/>
    </source>
</evidence>
<dbReference type="InterPro" id="IPR020846">
    <property type="entry name" value="MFS_dom"/>
</dbReference>
<dbReference type="InterPro" id="IPR011701">
    <property type="entry name" value="MFS"/>
</dbReference>
<evidence type="ECO:0000256" key="3">
    <source>
        <dbReference type="ARBA" id="ARBA00022475"/>
    </source>
</evidence>
<keyword evidence="5 7" id="KW-1133">Transmembrane helix</keyword>
<proteinExistence type="predicted"/>
<name>A0ABR7YYN2_9PSED</name>
<dbReference type="EMBL" id="JAAOCA010000006">
    <property type="protein sequence ID" value="MBD1598236.1"/>
    <property type="molecule type" value="Genomic_DNA"/>
</dbReference>
<dbReference type="RefSeq" id="WP_190418385.1">
    <property type="nucleotide sequence ID" value="NZ_JAAOCA010000006.1"/>
</dbReference>
<evidence type="ECO:0000256" key="6">
    <source>
        <dbReference type="ARBA" id="ARBA00023136"/>
    </source>
</evidence>